<organism evidence="3 4">
    <name type="scientific">Cladonia borealis</name>
    <dbReference type="NCBI Taxonomy" id="184061"/>
    <lineage>
        <taxon>Eukaryota</taxon>
        <taxon>Fungi</taxon>
        <taxon>Dikarya</taxon>
        <taxon>Ascomycota</taxon>
        <taxon>Pezizomycotina</taxon>
        <taxon>Lecanoromycetes</taxon>
        <taxon>OSLEUM clade</taxon>
        <taxon>Lecanoromycetidae</taxon>
        <taxon>Lecanorales</taxon>
        <taxon>Lecanorineae</taxon>
        <taxon>Cladoniaceae</taxon>
        <taxon>Cladonia</taxon>
    </lineage>
</organism>
<feature type="transmembrane region" description="Helical" evidence="2">
    <location>
        <begin position="453"/>
        <end position="475"/>
    </location>
</feature>
<feature type="region of interest" description="Disordered" evidence="1">
    <location>
        <begin position="232"/>
        <end position="255"/>
    </location>
</feature>
<gene>
    <name evidence="3" type="ORF">JMJ35_003460</name>
</gene>
<dbReference type="AlphaFoldDB" id="A0AA39R2L6"/>
<evidence type="ECO:0000313" key="3">
    <source>
        <dbReference type="EMBL" id="KAK0513738.1"/>
    </source>
</evidence>
<feature type="region of interest" description="Disordered" evidence="1">
    <location>
        <begin position="84"/>
        <end position="119"/>
    </location>
</feature>
<reference evidence="3" key="1">
    <citation type="submission" date="2023-03" db="EMBL/GenBank/DDBJ databases">
        <title>Complete genome of Cladonia borealis.</title>
        <authorList>
            <person name="Park H."/>
        </authorList>
    </citation>
    <scope>NUCLEOTIDE SEQUENCE</scope>
    <source>
        <strain evidence="3">ANT050790</strain>
    </source>
</reference>
<dbReference type="EMBL" id="JAFEKC020000006">
    <property type="protein sequence ID" value="KAK0513738.1"/>
    <property type="molecule type" value="Genomic_DNA"/>
</dbReference>
<evidence type="ECO:0000313" key="4">
    <source>
        <dbReference type="Proteomes" id="UP001166286"/>
    </source>
</evidence>
<keyword evidence="2" id="KW-0472">Membrane</keyword>
<comment type="caution">
    <text evidence="3">The sequence shown here is derived from an EMBL/GenBank/DDBJ whole genome shotgun (WGS) entry which is preliminary data.</text>
</comment>
<feature type="compositionally biased region" description="Low complexity" evidence="1">
    <location>
        <begin position="96"/>
        <end position="105"/>
    </location>
</feature>
<protein>
    <submittedName>
        <fullName evidence="3">Uncharacterized protein</fullName>
    </submittedName>
</protein>
<evidence type="ECO:0000256" key="1">
    <source>
        <dbReference type="SAM" id="MobiDB-lite"/>
    </source>
</evidence>
<dbReference type="Proteomes" id="UP001166286">
    <property type="component" value="Unassembled WGS sequence"/>
</dbReference>
<keyword evidence="2" id="KW-1133">Transmembrane helix</keyword>
<feature type="region of interest" description="Disordered" evidence="1">
    <location>
        <begin position="536"/>
        <end position="604"/>
    </location>
</feature>
<sequence>MADPSVPAPMRAAKLNHCRSQMIYYMGLVVDNSSSSPTPLKKIIRSREFVGLLTLLSGVGTQNMIKLLQSASQNCAAKKAEIAESNNAKKRADAVTPPTTAPATAIKGTTHDESGGSESLLPHLEECNIQRLSQADHMPVSLRNYDQIRRKRPRLSGKGAGRNAEVDDDMILDSGSVTASLRLSDQSSHGDDASRTRVKIEYEDSAPKSEEKYGAFRQIPGQLEDEQIHARRKPHSAKEHGGKAAIDGTGCPAEAPSASEKALQLEAWDMYNKEVGIIRRDAKIIAPIEDHCCTALVDASNCGSGNLKKEVGQVLSDIEQLDFLFAKDRLVKYLNNRQAKLGMQTATPATWTMSEPQQVLGALRTIKNICDDAHIHRAFGQMKLCLLVQEKVKSGHIPISSGKGMSRLPETNYLEEIAREEAGPLSEAEIEAKYRDYLSEYQAGKRWLQVADWFGGPGIVLVFITAGIGSFHVAAGWKVFQRRCLNYISQSLYSIKGLVDALGIDCLEKYCQYGHLPQNYINKVIEYEGIIPAEEIDEDGSELDDTEDASGAEVHDGKEEGNGIETSHSVQGPASGEDTSGDDEDASESGQDVLRPEENAGMED</sequence>
<keyword evidence="4" id="KW-1185">Reference proteome</keyword>
<feature type="compositionally biased region" description="Acidic residues" evidence="1">
    <location>
        <begin position="536"/>
        <end position="550"/>
    </location>
</feature>
<proteinExistence type="predicted"/>
<evidence type="ECO:0000256" key="2">
    <source>
        <dbReference type="SAM" id="Phobius"/>
    </source>
</evidence>
<name>A0AA39R2L6_9LECA</name>
<keyword evidence="2" id="KW-0812">Transmembrane</keyword>
<accession>A0AA39R2L6</accession>